<dbReference type="Ensembl" id="ENSLLTT00000007200.1">
    <property type="protein sequence ID" value="ENSLLTP00000006932.1"/>
    <property type="gene ID" value="ENSLLTG00000005293.1"/>
</dbReference>
<dbReference type="GeneTree" id="ENSGT01140000282603"/>
<evidence type="ECO:0000259" key="1">
    <source>
        <dbReference type="PROSITE" id="PS50805"/>
    </source>
</evidence>
<evidence type="ECO:0000313" key="3">
    <source>
        <dbReference type="Proteomes" id="UP000694406"/>
    </source>
</evidence>
<keyword evidence="3" id="KW-1185">Reference proteome</keyword>
<reference evidence="2" key="2">
    <citation type="submission" date="2025-09" db="UniProtKB">
        <authorList>
            <consortium name="Ensembl"/>
        </authorList>
    </citation>
    <scope>IDENTIFICATION</scope>
</reference>
<evidence type="ECO:0000313" key="2">
    <source>
        <dbReference type="Ensembl" id="ENSLLTP00000006932.1"/>
    </source>
</evidence>
<dbReference type="Gene3D" id="6.10.140.140">
    <property type="match status" value="1"/>
</dbReference>
<reference evidence="2" key="1">
    <citation type="submission" date="2025-08" db="UniProtKB">
        <authorList>
            <consortium name="Ensembl"/>
        </authorList>
    </citation>
    <scope>IDENTIFICATION</scope>
</reference>
<dbReference type="SMART" id="SM00349">
    <property type="entry name" value="KRAB"/>
    <property type="match status" value="1"/>
</dbReference>
<sequence length="67" mass="7588">MEGPMSFEEVAVYFSEVEWSHLEPDQKALYLEVMMENHENVASLGKNLPLKCSGKHFLSPDASLSMQ</sequence>
<dbReference type="InterPro" id="IPR050169">
    <property type="entry name" value="Krueppel_C2H2_ZnF"/>
</dbReference>
<dbReference type="PANTHER" id="PTHR23232:SF156">
    <property type="entry name" value="KRAB DOMAIN-CONTAINING PROTEIN"/>
    <property type="match status" value="1"/>
</dbReference>
<protein>
    <recommendedName>
        <fullName evidence="1">KRAB domain-containing protein</fullName>
    </recommendedName>
</protein>
<dbReference type="InterPro" id="IPR036051">
    <property type="entry name" value="KRAB_dom_sf"/>
</dbReference>
<feature type="domain" description="KRAB" evidence="1">
    <location>
        <begin position="5"/>
        <end position="67"/>
    </location>
</feature>
<dbReference type="Proteomes" id="UP000694406">
    <property type="component" value="Unplaced"/>
</dbReference>
<name>A0A8C5RQD3_LATLA</name>
<dbReference type="CDD" id="cd07765">
    <property type="entry name" value="KRAB_A-box"/>
    <property type="match status" value="1"/>
</dbReference>
<dbReference type="PROSITE" id="PS50805">
    <property type="entry name" value="KRAB"/>
    <property type="match status" value="1"/>
</dbReference>
<dbReference type="Pfam" id="PF01352">
    <property type="entry name" value="KRAB"/>
    <property type="match status" value="1"/>
</dbReference>
<proteinExistence type="predicted"/>
<dbReference type="GO" id="GO:0006355">
    <property type="term" value="P:regulation of DNA-templated transcription"/>
    <property type="evidence" value="ECO:0007669"/>
    <property type="project" value="InterPro"/>
</dbReference>
<dbReference type="SUPFAM" id="SSF109640">
    <property type="entry name" value="KRAB domain (Kruppel-associated box)"/>
    <property type="match status" value="1"/>
</dbReference>
<organism evidence="2 3">
    <name type="scientific">Laticauda laticaudata</name>
    <name type="common">Blue-ringed sea krait</name>
    <name type="synonym">Blue-lipped sea krait</name>
    <dbReference type="NCBI Taxonomy" id="8630"/>
    <lineage>
        <taxon>Eukaryota</taxon>
        <taxon>Metazoa</taxon>
        <taxon>Chordata</taxon>
        <taxon>Craniata</taxon>
        <taxon>Vertebrata</taxon>
        <taxon>Euteleostomi</taxon>
        <taxon>Lepidosauria</taxon>
        <taxon>Squamata</taxon>
        <taxon>Bifurcata</taxon>
        <taxon>Unidentata</taxon>
        <taxon>Episquamata</taxon>
        <taxon>Toxicofera</taxon>
        <taxon>Serpentes</taxon>
        <taxon>Colubroidea</taxon>
        <taxon>Elapidae</taxon>
        <taxon>Laticaudinae</taxon>
        <taxon>Laticauda</taxon>
    </lineage>
</organism>
<accession>A0A8C5RQD3</accession>
<dbReference type="PANTHER" id="PTHR23232">
    <property type="entry name" value="KRAB DOMAIN C2H2 ZINC FINGER"/>
    <property type="match status" value="1"/>
</dbReference>
<dbReference type="InterPro" id="IPR001909">
    <property type="entry name" value="KRAB"/>
</dbReference>
<dbReference type="AlphaFoldDB" id="A0A8C5RQD3"/>